<dbReference type="GO" id="GO:0016787">
    <property type="term" value="F:hydrolase activity"/>
    <property type="evidence" value="ECO:0007669"/>
    <property type="project" value="UniProtKB-KW"/>
</dbReference>
<protein>
    <submittedName>
        <fullName evidence="1">Alpha/beta fold hydrolase</fullName>
    </submittedName>
</protein>
<keyword evidence="1" id="KW-0378">Hydrolase</keyword>
<gene>
    <name evidence="1" type="ORF">EPK99_09260</name>
</gene>
<keyword evidence="2" id="KW-1185">Reference proteome</keyword>
<dbReference type="SUPFAM" id="SSF53474">
    <property type="entry name" value="alpha/beta-Hydrolases"/>
    <property type="match status" value="1"/>
</dbReference>
<dbReference type="PIRSF" id="PIRSF033909">
    <property type="entry name" value="UCP033909"/>
    <property type="match status" value="1"/>
</dbReference>
<dbReference type="PANTHER" id="PTHR36513:SF1">
    <property type="entry name" value="TRANSMEMBRANE PROTEIN"/>
    <property type="match status" value="1"/>
</dbReference>
<dbReference type="Pfam" id="PF05990">
    <property type="entry name" value="DUF900"/>
    <property type="match status" value="1"/>
</dbReference>
<organism evidence="1 2">
    <name type="scientific">Neorhizobium lilium</name>
    <dbReference type="NCBI Taxonomy" id="2503024"/>
    <lineage>
        <taxon>Bacteria</taxon>
        <taxon>Pseudomonadati</taxon>
        <taxon>Pseudomonadota</taxon>
        <taxon>Alphaproteobacteria</taxon>
        <taxon>Hyphomicrobiales</taxon>
        <taxon>Rhizobiaceae</taxon>
        <taxon>Rhizobium/Agrobacterium group</taxon>
        <taxon>Neorhizobium</taxon>
    </lineage>
</organism>
<dbReference type="EMBL" id="SBIP01000002">
    <property type="protein sequence ID" value="RWX79408.1"/>
    <property type="molecule type" value="Genomic_DNA"/>
</dbReference>
<name>A0A3S3RJ61_9HYPH</name>
<reference evidence="1 2" key="1">
    <citation type="submission" date="2019-01" db="EMBL/GenBank/DDBJ databases">
        <title>The draft genome of Rhizobium sp. 24NR.</title>
        <authorList>
            <person name="Liu L."/>
            <person name="Liang L."/>
            <person name="Shi S."/>
            <person name="Xu L."/>
            <person name="Wang X."/>
            <person name="Li L."/>
            <person name="Zhang X."/>
        </authorList>
    </citation>
    <scope>NUCLEOTIDE SEQUENCE [LARGE SCALE GENOMIC DNA]</scope>
    <source>
        <strain evidence="1 2">24NR</strain>
    </source>
</reference>
<dbReference type="AlphaFoldDB" id="A0A3S3RJ61"/>
<comment type="caution">
    <text evidence="1">The sequence shown here is derived from an EMBL/GenBank/DDBJ whole genome shotgun (WGS) entry which is preliminary data.</text>
</comment>
<sequence>MPLAICVIVSGCATRPDAGVLQPVADSTLVGKPSVGERIRVLTATNRQPEGKGFSATPSDNTTYEAYDITVPPDRKGAEIAYASHRPDPQRQYIVRRRAELSEAQFETAVGQSASSDGTVGVFVHGYNYSYQEALFRTAQVAVDANVGAVPVLFSWPSAASVTGYVADRDAVLYSRRRLDALLDDLSSARNVKRIVLFGHSMGAFLAMEAVRELKLQHRQDVLDKLEVILASPDIDVDVFRSQLREIGAMKTPITLLVARTDRALQVSSLIANDRARIGRLDIDDPVIQAAAREEHVRVIDITAIDGTDGLGHDRFASLARFGSKLRSFDGDKKASAGDVGAYVFDAAGALVSSPFRLAGSLSRAGQ</sequence>
<evidence type="ECO:0000313" key="2">
    <source>
        <dbReference type="Proteomes" id="UP000287687"/>
    </source>
</evidence>
<dbReference type="InterPro" id="IPR010297">
    <property type="entry name" value="DUF900_hydrolase"/>
</dbReference>
<proteinExistence type="predicted"/>
<dbReference type="OrthoDB" id="9797755at2"/>
<evidence type="ECO:0000313" key="1">
    <source>
        <dbReference type="EMBL" id="RWX79408.1"/>
    </source>
</evidence>
<dbReference type="InterPro" id="IPR014586">
    <property type="entry name" value="UCP033909"/>
</dbReference>
<dbReference type="Proteomes" id="UP000287687">
    <property type="component" value="Unassembled WGS sequence"/>
</dbReference>
<dbReference type="InterPro" id="IPR029058">
    <property type="entry name" value="AB_hydrolase_fold"/>
</dbReference>
<dbReference type="Gene3D" id="3.40.50.1820">
    <property type="entry name" value="alpha/beta hydrolase"/>
    <property type="match status" value="1"/>
</dbReference>
<accession>A0A3S3RJ61</accession>
<dbReference type="PANTHER" id="PTHR36513">
    <property type="entry name" value="ABC TRANSMEMBRANE TYPE-1 DOMAIN-CONTAINING PROTEIN"/>
    <property type="match status" value="1"/>
</dbReference>